<gene>
    <name evidence="2" type="ORF">BRSU_1430</name>
</gene>
<organism evidence="2 3">
    <name type="scientific">Brachyspira suanatina</name>
    <dbReference type="NCBI Taxonomy" id="381802"/>
    <lineage>
        <taxon>Bacteria</taxon>
        <taxon>Pseudomonadati</taxon>
        <taxon>Spirochaetota</taxon>
        <taxon>Spirochaetia</taxon>
        <taxon>Brachyspirales</taxon>
        <taxon>Brachyspiraceae</taxon>
        <taxon>Brachyspira</taxon>
    </lineage>
</organism>
<proteinExistence type="predicted"/>
<sequence>MEAKKLQRFSEYSMSTYLLCPRKYRYTYIEKPFKKQKRSVNVYFIFGNAIHLACKEFYEQRAEERTLENLYNIFRNVWKRSGIRAFFNSREEEKELGERGLYMLSNFFNSFGQKVPYKIESYMENRVRDYILFGRIDRIDLSADGTLQIVDYKTTKYYDVGEDNDERDRKTIQLKLYACILDGLKCKVTSGSYYHFEDDKLDTIEFTPESINYLREWFDEIVDDIRYDRAFDKKVGRHCEFCDFFKLCQGKEDNIDNLVLPSDELFMANIENSNNN</sequence>
<reference evidence="3" key="1">
    <citation type="submission" date="2015-04" db="EMBL/GenBank/DDBJ databases">
        <authorList>
            <person name="Mushtaq Mamoona"/>
        </authorList>
    </citation>
    <scope>NUCLEOTIDE SEQUENCE [LARGE SCALE GENOMIC DNA]</scope>
    <source>
        <strain evidence="3">AN4859/03</strain>
    </source>
</reference>
<dbReference type="Proteomes" id="UP000043763">
    <property type="component" value="Unassembled WGS sequence"/>
</dbReference>
<dbReference type="AlphaFoldDB" id="A0A0G4K7U6"/>
<dbReference type="RefSeq" id="WP_048594612.1">
    <property type="nucleotide sequence ID" value="NZ_CVLB01000001.1"/>
</dbReference>
<evidence type="ECO:0000313" key="3">
    <source>
        <dbReference type="Proteomes" id="UP000043763"/>
    </source>
</evidence>
<evidence type="ECO:0000313" key="2">
    <source>
        <dbReference type="EMBL" id="CRF33420.1"/>
    </source>
</evidence>
<dbReference type="EMBL" id="CVLB01000001">
    <property type="protein sequence ID" value="CRF33420.1"/>
    <property type="molecule type" value="Genomic_DNA"/>
</dbReference>
<protein>
    <submittedName>
        <fullName evidence="2">Recombinase RecB</fullName>
    </submittedName>
</protein>
<dbReference type="InterPro" id="IPR011604">
    <property type="entry name" value="PDDEXK-like_dom_sf"/>
</dbReference>
<dbReference type="InterPro" id="IPR038726">
    <property type="entry name" value="PDDEXK_AddAB-type"/>
</dbReference>
<dbReference type="Gene3D" id="3.90.320.10">
    <property type="match status" value="1"/>
</dbReference>
<keyword evidence="3" id="KW-1185">Reference proteome</keyword>
<evidence type="ECO:0000259" key="1">
    <source>
        <dbReference type="Pfam" id="PF12705"/>
    </source>
</evidence>
<accession>A0A0G4K7U6</accession>
<dbReference type="Pfam" id="PF12705">
    <property type="entry name" value="PDDEXK_1"/>
    <property type="match status" value="1"/>
</dbReference>
<feature type="domain" description="PD-(D/E)XK endonuclease-like" evidence="1">
    <location>
        <begin position="9"/>
        <end position="249"/>
    </location>
</feature>
<dbReference type="OrthoDB" id="306181at2"/>
<name>A0A0G4K7U6_9SPIR</name>